<dbReference type="InterPro" id="IPR007369">
    <property type="entry name" value="Peptidase_A22B_SPP"/>
</dbReference>
<dbReference type="GO" id="GO:0016020">
    <property type="term" value="C:membrane"/>
    <property type="evidence" value="ECO:0007669"/>
    <property type="project" value="InterPro"/>
</dbReference>
<evidence type="ECO:0000256" key="1">
    <source>
        <dbReference type="SAM" id="Phobius"/>
    </source>
</evidence>
<evidence type="ECO:0000313" key="2">
    <source>
        <dbReference type="EMBL" id="TNN13515.1"/>
    </source>
</evidence>
<feature type="transmembrane region" description="Helical" evidence="1">
    <location>
        <begin position="27"/>
        <end position="46"/>
    </location>
</feature>
<feature type="transmembrane region" description="Helical" evidence="1">
    <location>
        <begin position="5"/>
        <end position="21"/>
    </location>
</feature>
<accession>A0A4Z2DAL2</accession>
<organism evidence="2 3">
    <name type="scientific">Schistosoma japonicum</name>
    <name type="common">Blood fluke</name>
    <dbReference type="NCBI Taxonomy" id="6182"/>
    <lineage>
        <taxon>Eukaryota</taxon>
        <taxon>Metazoa</taxon>
        <taxon>Spiralia</taxon>
        <taxon>Lophotrochozoa</taxon>
        <taxon>Platyhelminthes</taxon>
        <taxon>Trematoda</taxon>
        <taxon>Digenea</taxon>
        <taxon>Strigeidida</taxon>
        <taxon>Schistosomatoidea</taxon>
        <taxon>Schistosomatidae</taxon>
        <taxon>Schistosoma</taxon>
    </lineage>
</organism>
<dbReference type="OrthoDB" id="29661at2759"/>
<dbReference type="GO" id="GO:0042500">
    <property type="term" value="F:aspartic endopeptidase activity, intramembrane cleaving"/>
    <property type="evidence" value="ECO:0007669"/>
    <property type="project" value="InterPro"/>
</dbReference>
<gene>
    <name evidence="2" type="ORF">EWB00_002830</name>
</gene>
<proteinExistence type="predicted"/>
<keyword evidence="1" id="KW-0472">Membrane</keyword>
<sequence length="104" mass="11317">MAIPLGYSLGFMVTIIVLHVTKGSQPALLYLCPFILLTTFVVVVTCDGLSEWKSLWSGSLPVLTNVNVDTNDADEVDQSPNLLEVLNIHSSEDKSINDSKIVLV</sequence>
<dbReference type="AlphaFoldDB" id="A0A4Z2DAL2"/>
<dbReference type="EMBL" id="SKCS01000188">
    <property type="protein sequence ID" value="TNN13515.1"/>
    <property type="molecule type" value="Genomic_DNA"/>
</dbReference>
<name>A0A4Z2DAL2_SCHJA</name>
<protein>
    <submittedName>
        <fullName evidence="2">Putative signal peptide peptidase-like 2A</fullName>
    </submittedName>
</protein>
<comment type="caution">
    <text evidence="2">The sequence shown here is derived from an EMBL/GenBank/DDBJ whole genome shotgun (WGS) entry which is preliminary data.</text>
</comment>
<keyword evidence="3" id="KW-1185">Reference proteome</keyword>
<dbReference type="Proteomes" id="UP000311919">
    <property type="component" value="Unassembled WGS sequence"/>
</dbReference>
<dbReference type="Pfam" id="PF04258">
    <property type="entry name" value="Peptidase_A22B"/>
    <property type="match status" value="1"/>
</dbReference>
<keyword evidence="1" id="KW-0812">Transmembrane</keyword>
<keyword evidence="1" id="KW-1133">Transmembrane helix</keyword>
<evidence type="ECO:0000313" key="3">
    <source>
        <dbReference type="Proteomes" id="UP000311919"/>
    </source>
</evidence>
<reference evidence="2 3" key="1">
    <citation type="submission" date="2019-03" db="EMBL/GenBank/DDBJ databases">
        <title>An improved genome assembly of the fluke Schistosoma japonicum.</title>
        <authorList>
            <person name="Hu W."/>
            <person name="Luo F."/>
            <person name="Yin M."/>
            <person name="Mo X."/>
            <person name="Sun C."/>
            <person name="Wu Q."/>
            <person name="Zhu B."/>
            <person name="Xiang M."/>
            <person name="Wang J."/>
            <person name="Wang Y."/>
            <person name="Zhang T."/>
            <person name="Xu B."/>
            <person name="Zheng H."/>
            <person name="Feng Z."/>
        </authorList>
    </citation>
    <scope>NUCLEOTIDE SEQUENCE [LARGE SCALE GENOMIC DNA]</scope>
    <source>
        <strain evidence="2">HuSjv2</strain>
        <tissue evidence="2">Worms</tissue>
    </source>
</reference>